<dbReference type="STRING" id="888743.HMPREF9141_2396"/>
<dbReference type="HOGENOM" id="CLU_3102248_0_0_10"/>
<protein>
    <submittedName>
        <fullName evidence="1">Uncharacterized protein</fullName>
    </submittedName>
</protein>
<gene>
    <name evidence="1" type="ORF">HMPREF9141_2396</name>
</gene>
<dbReference type="EMBL" id="AEWX01000034">
    <property type="protein sequence ID" value="EGC19145.1"/>
    <property type="molecule type" value="Genomic_DNA"/>
</dbReference>
<proteinExistence type="predicted"/>
<comment type="caution">
    <text evidence="1">The sequence shown here is derived from an EMBL/GenBank/DDBJ whole genome shotgun (WGS) entry which is preliminary data.</text>
</comment>
<evidence type="ECO:0000313" key="2">
    <source>
        <dbReference type="Proteomes" id="UP000005697"/>
    </source>
</evidence>
<sequence length="51" mass="6076">MIFLNPFLLKGLPISIKLSTYYQKTVYLFRQKGLPFQLKRSTFFGEKVDLF</sequence>
<reference evidence="1 2" key="1">
    <citation type="submission" date="2011-01" db="EMBL/GenBank/DDBJ databases">
        <authorList>
            <person name="Muzny D."/>
            <person name="Qin X."/>
            <person name="Deng J."/>
            <person name="Jiang H."/>
            <person name="Liu Y."/>
            <person name="Qu J."/>
            <person name="Song X.-Z."/>
            <person name="Zhang L."/>
            <person name="Thornton R."/>
            <person name="Coyle M."/>
            <person name="Francisco L."/>
            <person name="Jackson L."/>
            <person name="Javaid M."/>
            <person name="Korchina V."/>
            <person name="Kovar C."/>
            <person name="Mata R."/>
            <person name="Mathew T."/>
            <person name="Ngo R."/>
            <person name="Nguyen L."/>
            <person name="Nguyen N."/>
            <person name="Okwuonu G."/>
            <person name="Ongeri F."/>
            <person name="Pham C."/>
            <person name="Simmons D."/>
            <person name="Wilczek-Boney K."/>
            <person name="Hale W."/>
            <person name="Jakkamsetti A."/>
            <person name="Pham P."/>
            <person name="Ruth R."/>
            <person name="San Lucas F."/>
            <person name="Warren J."/>
            <person name="Zhang J."/>
            <person name="Zhao Z."/>
            <person name="Zhou C."/>
            <person name="Zhu D."/>
            <person name="Lee S."/>
            <person name="Bess C."/>
            <person name="Blankenburg K."/>
            <person name="Forbes L."/>
            <person name="Fu Q."/>
            <person name="Gubbala S."/>
            <person name="Hirani K."/>
            <person name="Jayaseelan J.C."/>
            <person name="Lara F."/>
            <person name="Munidasa M."/>
            <person name="Palculict T."/>
            <person name="Patil S."/>
            <person name="Pu L.-L."/>
            <person name="Saada N."/>
            <person name="Tang L."/>
            <person name="Weissenberger G."/>
            <person name="Zhu Y."/>
            <person name="Hemphill L."/>
            <person name="Shang Y."/>
            <person name="Youmans B."/>
            <person name="Ayvaz T."/>
            <person name="Ross M."/>
            <person name="Santibanez J."/>
            <person name="Aqrawi P."/>
            <person name="Gross S."/>
            <person name="Joshi V."/>
            <person name="Fowler G."/>
            <person name="Nazareth L."/>
            <person name="Reid J."/>
            <person name="Worley K."/>
            <person name="Petrosino J."/>
            <person name="Highlander S."/>
            <person name="Gibbs R."/>
        </authorList>
    </citation>
    <scope>NUCLEOTIDE SEQUENCE [LARGE SCALE GENOMIC DNA]</scope>
    <source>
        <strain evidence="1 2">DSM 16608</strain>
    </source>
</reference>
<organism evidence="1 2">
    <name type="scientific">Prevotella multiformis DSM 16608</name>
    <dbReference type="NCBI Taxonomy" id="888743"/>
    <lineage>
        <taxon>Bacteria</taxon>
        <taxon>Pseudomonadati</taxon>
        <taxon>Bacteroidota</taxon>
        <taxon>Bacteroidia</taxon>
        <taxon>Bacteroidales</taxon>
        <taxon>Prevotellaceae</taxon>
        <taxon>Prevotella</taxon>
    </lineage>
</organism>
<dbReference type="AlphaFoldDB" id="F0F9X9"/>
<accession>F0F9X9</accession>
<name>F0F9X9_9BACT</name>
<evidence type="ECO:0000313" key="1">
    <source>
        <dbReference type="EMBL" id="EGC19145.1"/>
    </source>
</evidence>
<keyword evidence="2" id="KW-1185">Reference proteome</keyword>
<dbReference type="Proteomes" id="UP000005697">
    <property type="component" value="Unassembled WGS sequence"/>
</dbReference>